<dbReference type="EMBL" id="PGXC01000005">
    <property type="protein sequence ID" value="PKK90454.1"/>
    <property type="molecule type" value="Genomic_DNA"/>
</dbReference>
<reference evidence="1 2" key="1">
    <citation type="journal article" date="2017" name="ISME J.">
        <title>Potential for microbial H2 and metal transformations associated with novel bacteria and archaea in deep terrestrial subsurface sediments.</title>
        <authorList>
            <person name="Hernsdorf A.W."/>
            <person name="Amano Y."/>
            <person name="Miyakawa K."/>
            <person name="Ise K."/>
            <person name="Suzuki Y."/>
            <person name="Anantharaman K."/>
            <person name="Probst A."/>
            <person name="Burstein D."/>
            <person name="Thomas B.C."/>
            <person name="Banfield J.F."/>
        </authorList>
    </citation>
    <scope>NUCLEOTIDE SEQUENCE [LARGE SCALE GENOMIC DNA]</scope>
    <source>
        <strain evidence="1">HGW-Wallbacteria-1</strain>
    </source>
</reference>
<protein>
    <submittedName>
        <fullName evidence="1">Uncharacterized protein</fullName>
    </submittedName>
</protein>
<name>A0A2N1PQ48_9BACT</name>
<organism evidence="1 2">
    <name type="scientific">Candidatus Wallbacteria bacterium HGW-Wallbacteria-1</name>
    <dbReference type="NCBI Taxonomy" id="2013854"/>
    <lineage>
        <taxon>Bacteria</taxon>
        <taxon>Candidatus Walliibacteriota</taxon>
    </lineage>
</organism>
<comment type="caution">
    <text evidence="1">The sequence shown here is derived from an EMBL/GenBank/DDBJ whole genome shotgun (WGS) entry which is preliminary data.</text>
</comment>
<proteinExistence type="predicted"/>
<evidence type="ECO:0000313" key="1">
    <source>
        <dbReference type="EMBL" id="PKK90454.1"/>
    </source>
</evidence>
<evidence type="ECO:0000313" key="2">
    <source>
        <dbReference type="Proteomes" id="UP000233256"/>
    </source>
</evidence>
<accession>A0A2N1PQ48</accession>
<dbReference type="Proteomes" id="UP000233256">
    <property type="component" value="Unassembled WGS sequence"/>
</dbReference>
<gene>
    <name evidence="1" type="ORF">CVV64_08800</name>
</gene>
<sequence length="332" mass="37197">MAETLVSMSYPVSEKFTTVAPPEGMKSYIQTADGKEIPAVLTNSIDLETYAVTPWNESLKVSSQNGTTSPVQKFCSLGKIRNHSIPETDWIGGYELWRGKGFVYAARDSEGEVVGLATFHNEEITAPSGESYEFTILRGECGEFLYWENRGEITQGRGNLPVATADGLFTGFISWDAAEKTVSDWSEKSKRVNEFTPWNGPGENHSDSIRGADILPGRENYDSKVETSFVREFGYDVFGKVRPWAHFMTQGNNIQIHRAQKLKVTFTGTHSQNFYIFRADRPDEFGTIEWFSGTQGYSDRVAFIPVKGGAWYGFCAQSPFAQKVIVEWDSSR</sequence>
<dbReference type="AlphaFoldDB" id="A0A2N1PQ48"/>